<reference evidence="7 8" key="1">
    <citation type="journal article" date="2017" name="PLoS Biol.">
        <title>The sea cucumber genome provides insights into morphological evolution and visceral regeneration.</title>
        <authorList>
            <person name="Zhang X."/>
            <person name="Sun L."/>
            <person name="Yuan J."/>
            <person name="Sun Y."/>
            <person name="Gao Y."/>
            <person name="Zhang L."/>
            <person name="Li S."/>
            <person name="Dai H."/>
            <person name="Hamel J.F."/>
            <person name="Liu C."/>
            <person name="Yu Y."/>
            <person name="Liu S."/>
            <person name="Lin W."/>
            <person name="Guo K."/>
            <person name="Jin S."/>
            <person name="Xu P."/>
            <person name="Storey K.B."/>
            <person name="Huan P."/>
            <person name="Zhang T."/>
            <person name="Zhou Y."/>
            <person name="Zhang J."/>
            <person name="Lin C."/>
            <person name="Li X."/>
            <person name="Xing L."/>
            <person name="Huo D."/>
            <person name="Sun M."/>
            <person name="Wang L."/>
            <person name="Mercier A."/>
            <person name="Li F."/>
            <person name="Yang H."/>
            <person name="Xiang J."/>
        </authorList>
    </citation>
    <scope>NUCLEOTIDE SEQUENCE [LARGE SCALE GENOMIC DNA]</scope>
    <source>
        <strain evidence="7">Shaxun</strain>
        <tissue evidence="7">Muscle</tissue>
    </source>
</reference>
<dbReference type="PROSITE" id="PS50089">
    <property type="entry name" value="ZF_RING_2"/>
    <property type="match status" value="1"/>
</dbReference>
<accession>A0A2G8L4Y9</accession>
<dbReference type="SUPFAM" id="SSF47031">
    <property type="entry name" value="Second domain of FERM"/>
    <property type="match status" value="1"/>
</dbReference>
<evidence type="ECO:0000259" key="6">
    <source>
        <dbReference type="PROSITE" id="PS50089"/>
    </source>
</evidence>
<name>A0A2G8L4Y9_STIJA</name>
<dbReference type="InterPro" id="IPR019748">
    <property type="entry name" value="FERM_central"/>
</dbReference>
<dbReference type="SUPFAM" id="SSF54236">
    <property type="entry name" value="Ubiquitin-like"/>
    <property type="match status" value="1"/>
</dbReference>
<dbReference type="Pfam" id="PF13920">
    <property type="entry name" value="zf-C3HC4_3"/>
    <property type="match status" value="1"/>
</dbReference>
<sequence length="470" mass="54205">MVCDDLGLVERDYFGLRYRSKNGELLWLNLRNTLGHQLHGKSPHRLSIQVKFFVSPAELQQSITRNLFYLTIKNRFLLSQYMVSDEEKHHLLSLICQAELGPAEHVLFNQYHPILPELEEDELKTVQTAHRNLTLAHNNPVFAQVQFVAQVAELPGYGVEYFAAETIDKTSVVIGVCSTGLQILTQERVLIHSINYEDISKVSYHQNRFSVHYYKSTAGTGQEELITALKFRLNARKVAQALFRAFTECHTFFRCENVERIVRQQHSHIGFGAFIVLFRPDTDKGKTYRFDVSRTRRQAYDCAWRRLHPTSCPPHGENRTSMEIELARDLAEPTDFSLLIHSTYSQELQLSRESYHTGDIRLQRMKAQITEDEMSDEDSVTNVDITGATPSDRQRQDSKCSLDKEFVTSMQEQLSNLRESRLCQVCLETEMATVFCPCGHMICCETCSKECFRCPICRAEVTYVQRVFFG</sequence>
<dbReference type="Pfam" id="PF09379">
    <property type="entry name" value="FERM_N"/>
    <property type="match status" value="1"/>
</dbReference>
<dbReference type="InterPro" id="IPR014352">
    <property type="entry name" value="FERM/acyl-CoA-bd_prot_sf"/>
</dbReference>
<dbReference type="InterPro" id="IPR018979">
    <property type="entry name" value="FERM_N"/>
</dbReference>
<dbReference type="SMART" id="SM01196">
    <property type="entry name" value="FERM_C"/>
    <property type="match status" value="1"/>
</dbReference>
<dbReference type="EMBL" id="MRZV01000219">
    <property type="protein sequence ID" value="PIK55326.1"/>
    <property type="molecule type" value="Genomic_DNA"/>
</dbReference>
<dbReference type="OrthoDB" id="10037309at2759"/>
<dbReference type="Proteomes" id="UP000230750">
    <property type="component" value="Unassembled WGS sequence"/>
</dbReference>
<evidence type="ECO:0000313" key="7">
    <source>
        <dbReference type="EMBL" id="PIK55326.1"/>
    </source>
</evidence>
<dbReference type="InterPro" id="IPR011993">
    <property type="entry name" value="PH-like_dom_sf"/>
</dbReference>
<dbReference type="Pfam" id="PF09380">
    <property type="entry name" value="FERM_C"/>
    <property type="match status" value="1"/>
</dbReference>
<dbReference type="Gene3D" id="3.30.40.10">
    <property type="entry name" value="Zinc/RING finger domain, C3HC4 (zinc finger)"/>
    <property type="match status" value="1"/>
</dbReference>
<dbReference type="Gene3D" id="1.20.80.10">
    <property type="match status" value="1"/>
</dbReference>
<evidence type="ECO:0000256" key="3">
    <source>
        <dbReference type="PROSITE-ProRule" id="PRU00175"/>
    </source>
</evidence>
<dbReference type="InterPro" id="IPR029071">
    <property type="entry name" value="Ubiquitin-like_domsf"/>
</dbReference>
<dbReference type="InterPro" id="IPR035963">
    <property type="entry name" value="FERM_2"/>
</dbReference>
<dbReference type="SUPFAM" id="SSF50729">
    <property type="entry name" value="PH domain-like"/>
    <property type="match status" value="1"/>
</dbReference>
<evidence type="ECO:0000256" key="1">
    <source>
        <dbReference type="ARBA" id="ARBA00022771"/>
    </source>
</evidence>
<dbReference type="SUPFAM" id="SSF57850">
    <property type="entry name" value="RING/U-box"/>
    <property type="match status" value="1"/>
</dbReference>
<feature type="domain" description="RING-type" evidence="6">
    <location>
        <begin position="423"/>
        <end position="458"/>
    </location>
</feature>
<dbReference type="GO" id="GO:0004842">
    <property type="term" value="F:ubiquitin-protein transferase activity"/>
    <property type="evidence" value="ECO:0007669"/>
    <property type="project" value="TreeGrafter"/>
</dbReference>
<dbReference type="Gene3D" id="2.30.29.30">
    <property type="entry name" value="Pleckstrin-homology domain (PH domain)/Phosphotyrosine-binding domain (PTB)"/>
    <property type="match status" value="1"/>
</dbReference>
<keyword evidence="1 3" id="KW-0863">Zinc-finger</keyword>
<keyword evidence="1 3" id="KW-0479">Metal-binding</keyword>
<organism evidence="7 8">
    <name type="scientific">Stichopus japonicus</name>
    <name type="common">Sea cucumber</name>
    <dbReference type="NCBI Taxonomy" id="307972"/>
    <lineage>
        <taxon>Eukaryota</taxon>
        <taxon>Metazoa</taxon>
        <taxon>Echinodermata</taxon>
        <taxon>Eleutherozoa</taxon>
        <taxon>Echinozoa</taxon>
        <taxon>Holothuroidea</taxon>
        <taxon>Aspidochirotacea</taxon>
        <taxon>Aspidochirotida</taxon>
        <taxon>Stichopodidae</taxon>
        <taxon>Apostichopus</taxon>
    </lineage>
</organism>
<dbReference type="PROSITE" id="PS50057">
    <property type="entry name" value="FERM_3"/>
    <property type="match status" value="1"/>
</dbReference>
<evidence type="ECO:0000256" key="2">
    <source>
        <dbReference type="ARBA" id="ARBA00022833"/>
    </source>
</evidence>
<dbReference type="STRING" id="307972.A0A2G8L4Y9"/>
<dbReference type="InterPro" id="IPR013083">
    <property type="entry name" value="Znf_RING/FYVE/PHD"/>
</dbReference>
<dbReference type="PANTHER" id="PTHR23280">
    <property type="entry name" value="4.1 G PROTEIN"/>
    <property type="match status" value="1"/>
</dbReference>
<feature type="region of interest" description="Disordered" evidence="4">
    <location>
        <begin position="371"/>
        <end position="397"/>
    </location>
</feature>
<dbReference type="Gene3D" id="3.10.20.90">
    <property type="entry name" value="Phosphatidylinositol 3-kinase Catalytic Subunit, Chain A, domain 1"/>
    <property type="match status" value="1"/>
</dbReference>
<evidence type="ECO:0000313" key="8">
    <source>
        <dbReference type="Proteomes" id="UP000230750"/>
    </source>
</evidence>
<comment type="caution">
    <text evidence="7">The sequence shown here is derived from an EMBL/GenBank/DDBJ whole genome shotgun (WGS) entry which is preliminary data.</text>
</comment>
<keyword evidence="8" id="KW-1185">Reference proteome</keyword>
<dbReference type="PANTHER" id="PTHR23280:SF13">
    <property type="entry name" value="E3 UBIQUITIN-PROTEIN LIGASE MYLIP"/>
    <property type="match status" value="1"/>
</dbReference>
<protein>
    <submittedName>
        <fullName evidence="7">Putative E3 ubiquitin-protein ligase MYLIP</fullName>
    </submittedName>
</protein>
<dbReference type="SMART" id="SM00295">
    <property type="entry name" value="B41"/>
    <property type="match status" value="1"/>
</dbReference>
<feature type="compositionally biased region" description="Polar residues" evidence="4">
    <location>
        <begin position="380"/>
        <end position="391"/>
    </location>
</feature>
<gene>
    <name evidence="7" type="ORF">BSL78_07750</name>
</gene>
<feature type="domain" description="FERM" evidence="5">
    <location>
        <begin position="1"/>
        <end position="257"/>
    </location>
</feature>
<dbReference type="CDD" id="cd14473">
    <property type="entry name" value="FERM_B-lobe"/>
    <property type="match status" value="1"/>
</dbReference>
<keyword evidence="2" id="KW-0862">Zinc</keyword>
<evidence type="ECO:0000256" key="4">
    <source>
        <dbReference type="SAM" id="MobiDB-lite"/>
    </source>
</evidence>
<dbReference type="GO" id="GO:0006511">
    <property type="term" value="P:ubiquitin-dependent protein catabolic process"/>
    <property type="evidence" value="ECO:0007669"/>
    <property type="project" value="TreeGrafter"/>
</dbReference>
<dbReference type="AlphaFoldDB" id="A0A2G8L4Y9"/>
<dbReference type="InterPro" id="IPR001841">
    <property type="entry name" value="Znf_RING"/>
</dbReference>
<dbReference type="InterPro" id="IPR018980">
    <property type="entry name" value="FERM_PH-like_C"/>
</dbReference>
<dbReference type="Pfam" id="PF00373">
    <property type="entry name" value="FERM_M"/>
    <property type="match status" value="1"/>
</dbReference>
<dbReference type="GO" id="GO:0008270">
    <property type="term" value="F:zinc ion binding"/>
    <property type="evidence" value="ECO:0007669"/>
    <property type="project" value="UniProtKB-KW"/>
</dbReference>
<dbReference type="InterPro" id="IPR019749">
    <property type="entry name" value="Band_41_domain"/>
</dbReference>
<proteinExistence type="predicted"/>
<dbReference type="InterPro" id="IPR000299">
    <property type="entry name" value="FERM_domain"/>
</dbReference>
<evidence type="ECO:0000259" key="5">
    <source>
        <dbReference type="PROSITE" id="PS50057"/>
    </source>
</evidence>